<evidence type="ECO:0000313" key="2">
    <source>
        <dbReference type="Proteomes" id="UP000489600"/>
    </source>
</evidence>
<name>A0A565BJF7_9BRAS</name>
<dbReference type="EMBL" id="CABITT030000004">
    <property type="protein sequence ID" value="VVB01782.1"/>
    <property type="molecule type" value="Genomic_DNA"/>
</dbReference>
<sequence length="173" mass="19483">MSGVTQATDQNIFDFRHALKATKALPRSGISTASIHAWICWGLRTACNQGVFSDKFFTSMEVVSKAVIDARAWQKANELTAVRRLTNTPRKLPLISVHNHTMCVDGAWHQASSNYGMGWTISTRDNAFDSQFSCTNRQWSLPWRQKLGPYEQPSSLPWNKGFGRSKYALTLLT</sequence>
<evidence type="ECO:0008006" key="3">
    <source>
        <dbReference type="Google" id="ProtNLM"/>
    </source>
</evidence>
<comment type="caution">
    <text evidence="1">The sequence shown here is derived from an EMBL/GenBank/DDBJ whole genome shotgun (WGS) entry which is preliminary data.</text>
</comment>
<keyword evidence="2" id="KW-1185">Reference proteome</keyword>
<gene>
    <name evidence="1" type="ORF">ANE_LOCUS12226</name>
</gene>
<dbReference type="AlphaFoldDB" id="A0A565BJF7"/>
<protein>
    <recommendedName>
        <fullName evidence="3">RNase H type-1 domain-containing protein</fullName>
    </recommendedName>
</protein>
<proteinExistence type="predicted"/>
<dbReference type="Proteomes" id="UP000489600">
    <property type="component" value="Unassembled WGS sequence"/>
</dbReference>
<organism evidence="1 2">
    <name type="scientific">Arabis nemorensis</name>
    <dbReference type="NCBI Taxonomy" id="586526"/>
    <lineage>
        <taxon>Eukaryota</taxon>
        <taxon>Viridiplantae</taxon>
        <taxon>Streptophyta</taxon>
        <taxon>Embryophyta</taxon>
        <taxon>Tracheophyta</taxon>
        <taxon>Spermatophyta</taxon>
        <taxon>Magnoliopsida</taxon>
        <taxon>eudicotyledons</taxon>
        <taxon>Gunneridae</taxon>
        <taxon>Pentapetalae</taxon>
        <taxon>rosids</taxon>
        <taxon>malvids</taxon>
        <taxon>Brassicales</taxon>
        <taxon>Brassicaceae</taxon>
        <taxon>Arabideae</taxon>
        <taxon>Arabis</taxon>
    </lineage>
</organism>
<evidence type="ECO:0000313" key="1">
    <source>
        <dbReference type="EMBL" id="VVB01782.1"/>
    </source>
</evidence>
<accession>A0A565BJF7</accession>
<reference evidence="1" key="1">
    <citation type="submission" date="2019-07" db="EMBL/GenBank/DDBJ databases">
        <authorList>
            <person name="Dittberner H."/>
        </authorList>
    </citation>
    <scope>NUCLEOTIDE SEQUENCE [LARGE SCALE GENOMIC DNA]</scope>
</reference>